<dbReference type="GO" id="GO:0005758">
    <property type="term" value="C:mitochondrial intermembrane space"/>
    <property type="evidence" value="ECO:0007669"/>
    <property type="project" value="TreeGrafter"/>
</dbReference>
<keyword evidence="2" id="KW-1015">Disulfide bond</keyword>
<evidence type="ECO:0000313" key="5">
    <source>
        <dbReference type="Proteomes" id="UP000078541"/>
    </source>
</evidence>
<evidence type="ECO:0000256" key="3">
    <source>
        <dbReference type="ARBA" id="ARBA00023706"/>
    </source>
</evidence>
<dbReference type="PANTHER" id="PTHR46403:SF1">
    <property type="entry name" value="TP53-REGULATED INHIBITOR OF APOPTOSIS 1"/>
    <property type="match status" value="1"/>
</dbReference>
<keyword evidence="5" id="KW-1185">Reference proteome</keyword>
<evidence type="ECO:0000256" key="1">
    <source>
        <dbReference type="ARBA" id="ARBA00006196"/>
    </source>
</evidence>
<dbReference type="InterPro" id="IPR007918">
    <property type="entry name" value="MDM35_apoptosis"/>
</dbReference>
<dbReference type="EMBL" id="KQ981490">
    <property type="protein sequence ID" value="KYN41061.1"/>
    <property type="molecule type" value="Genomic_DNA"/>
</dbReference>
<accession>A0A195FL37</accession>
<comment type="catalytic activity">
    <reaction evidence="3">
        <text>a 1,2-diacyl-sn-glycero-3-phosphate(in) = a 1,2-diacyl-sn-glycero-3-phosphate(out)</text>
        <dbReference type="Rhea" id="RHEA:36435"/>
        <dbReference type="ChEBI" id="CHEBI:58608"/>
    </reaction>
</comment>
<dbReference type="GO" id="GO:0005634">
    <property type="term" value="C:nucleus"/>
    <property type="evidence" value="ECO:0007669"/>
    <property type="project" value="TreeGrafter"/>
</dbReference>
<evidence type="ECO:0000313" key="4">
    <source>
        <dbReference type="EMBL" id="KYN41061.1"/>
    </source>
</evidence>
<proteinExistence type="inferred from homology"/>
<dbReference type="Pfam" id="PF05254">
    <property type="entry name" value="UPF0203"/>
    <property type="match status" value="2"/>
</dbReference>
<dbReference type="GO" id="GO:1990050">
    <property type="term" value="F:phosphatidic acid transfer activity"/>
    <property type="evidence" value="ECO:0007669"/>
    <property type="project" value="TreeGrafter"/>
</dbReference>
<dbReference type="GO" id="GO:0045332">
    <property type="term" value="P:phospholipid translocation"/>
    <property type="evidence" value="ECO:0007669"/>
    <property type="project" value="TreeGrafter"/>
</dbReference>
<organism evidence="4 5">
    <name type="scientific">Trachymyrmex septentrionalis</name>
    <dbReference type="NCBI Taxonomy" id="34720"/>
    <lineage>
        <taxon>Eukaryota</taxon>
        <taxon>Metazoa</taxon>
        <taxon>Ecdysozoa</taxon>
        <taxon>Arthropoda</taxon>
        <taxon>Hexapoda</taxon>
        <taxon>Insecta</taxon>
        <taxon>Pterygota</taxon>
        <taxon>Neoptera</taxon>
        <taxon>Endopterygota</taxon>
        <taxon>Hymenoptera</taxon>
        <taxon>Apocrita</taxon>
        <taxon>Aculeata</taxon>
        <taxon>Formicoidea</taxon>
        <taxon>Formicidae</taxon>
        <taxon>Myrmicinae</taxon>
        <taxon>Trachymyrmex</taxon>
    </lineage>
</organism>
<dbReference type="Proteomes" id="UP000078541">
    <property type="component" value="Unassembled WGS sequence"/>
</dbReference>
<dbReference type="STRING" id="34720.A0A195FL37"/>
<protein>
    <submittedName>
        <fullName evidence="4">TP53-regulated inhibitor of apoptosis 1</fullName>
    </submittedName>
</protein>
<reference evidence="4 5" key="1">
    <citation type="submission" date="2016-03" db="EMBL/GenBank/DDBJ databases">
        <title>Trachymyrmex septentrionalis WGS genome.</title>
        <authorList>
            <person name="Nygaard S."/>
            <person name="Hu H."/>
            <person name="Boomsma J."/>
            <person name="Zhang G."/>
        </authorList>
    </citation>
    <scope>NUCLEOTIDE SEQUENCE [LARGE SCALE GENOMIC DNA]</scope>
    <source>
        <strain evidence="4">Tsep2-gDNA-1</strain>
        <tissue evidence="4">Whole body</tissue>
    </source>
</reference>
<evidence type="ECO:0000256" key="2">
    <source>
        <dbReference type="ARBA" id="ARBA00023157"/>
    </source>
</evidence>
<gene>
    <name evidence="4" type="ORF">ALC56_04210</name>
</gene>
<dbReference type="GO" id="GO:0005829">
    <property type="term" value="C:cytosol"/>
    <property type="evidence" value="ECO:0007669"/>
    <property type="project" value="TreeGrafter"/>
</dbReference>
<dbReference type="AlphaFoldDB" id="A0A195FL37"/>
<sequence length="127" mass="15074">MNSIGEACNDLKRQYDVCFHTWFSEKFLKGDTHSDSTCSHLFKMYQQCVKRRCNMEDCSELKQKYDACFNSWFSEKFLKGDTNDSMCASLLKIYKDCVAKAMKEHHIELKEMETNYLETEKEKKPYS</sequence>
<name>A0A195FL37_9HYME</name>
<dbReference type="PANTHER" id="PTHR46403">
    <property type="entry name" value="TP53-REGULATED INHIBITOR OF APOPTOSIS 1"/>
    <property type="match status" value="1"/>
</dbReference>
<dbReference type="PROSITE" id="PS51808">
    <property type="entry name" value="CHCH"/>
    <property type="match status" value="1"/>
</dbReference>
<comment type="similarity">
    <text evidence="1">Belongs to the TRIAP1/MDM35 family.</text>
</comment>